<dbReference type="RefSeq" id="WP_145750204.1">
    <property type="nucleotide sequence ID" value="NZ_VITN01000006.1"/>
</dbReference>
<comment type="caution">
    <text evidence="1">The sequence shown here is derived from an EMBL/GenBank/DDBJ whole genome shotgun (WGS) entry which is preliminary data.</text>
</comment>
<evidence type="ECO:0000313" key="1">
    <source>
        <dbReference type="EMBL" id="TWB20683.1"/>
    </source>
</evidence>
<organism evidence="1 2">
    <name type="scientific">Nitrospirillum amazonense</name>
    <dbReference type="NCBI Taxonomy" id="28077"/>
    <lineage>
        <taxon>Bacteria</taxon>
        <taxon>Pseudomonadati</taxon>
        <taxon>Pseudomonadota</taxon>
        <taxon>Alphaproteobacteria</taxon>
        <taxon>Rhodospirillales</taxon>
        <taxon>Azospirillaceae</taxon>
        <taxon>Nitrospirillum</taxon>
    </lineage>
</organism>
<sequence>MTPFVTYDATGRIHAWGDLAVPDDLVDQNIAAQARDGLKAMHGMGHPDTHHVVDGAIEERPSLPMTADKVQIAADGIDAVTLTGLPTGAIVTLDAQSATADGATMAITTTLPGRHQVSVTCWPYRDLTLEITAHVPA</sequence>
<dbReference type="Proteomes" id="UP000319859">
    <property type="component" value="Unassembled WGS sequence"/>
</dbReference>
<accession>A0A560FGE4</accession>
<name>A0A560FGE4_9PROT</name>
<dbReference type="EMBL" id="VITN01000006">
    <property type="protein sequence ID" value="TWB20683.1"/>
    <property type="molecule type" value="Genomic_DNA"/>
</dbReference>
<evidence type="ECO:0000313" key="2">
    <source>
        <dbReference type="Proteomes" id="UP000319859"/>
    </source>
</evidence>
<dbReference type="AlphaFoldDB" id="A0A560FGE4"/>
<protein>
    <submittedName>
        <fullName evidence="1">Uncharacterized protein</fullName>
    </submittedName>
</protein>
<reference evidence="1 2" key="1">
    <citation type="submission" date="2019-06" db="EMBL/GenBank/DDBJ databases">
        <title>Genomic Encyclopedia of Type Strains, Phase IV (KMG-V): Genome sequencing to study the core and pangenomes of soil and plant-associated prokaryotes.</title>
        <authorList>
            <person name="Whitman W."/>
        </authorList>
    </citation>
    <scope>NUCLEOTIDE SEQUENCE [LARGE SCALE GENOMIC DNA]</scope>
    <source>
        <strain evidence="1 2">BR 11880</strain>
    </source>
</reference>
<proteinExistence type="predicted"/>
<dbReference type="OrthoDB" id="8364296at2"/>
<gene>
    <name evidence="1" type="ORF">FBZ89_10682</name>
</gene>